<organism evidence="2 3">
    <name type="scientific">Paramuricea clavata</name>
    <name type="common">Red gorgonian</name>
    <name type="synonym">Violescent sea-whip</name>
    <dbReference type="NCBI Taxonomy" id="317549"/>
    <lineage>
        <taxon>Eukaryota</taxon>
        <taxon>Metazoa</taxon>
        <taxon>Cnidaria</taxon>
        <taxon>Anthozoa</taxon>
        <taxon>Octocorallia</taxon>
        <taxon>Malacalcyonacea</taxon>
        <taxon>Plexauridae</taxon>
        <taxon>Paramuricea</taxon>
    </lineage>
</organism>
<evidence type="ECO:0000313" key="3">
    <source>
        <dbReference type="Proteomes" id="UP001152795"/>
    </source>
</evidence>
<dbReference type="Gene3D" id="3.60.10.10">
    <property type="entry name" value="Endonuclease/exonuclease/phosphatase"/>
    <property type="match status" value="1"/>
</dbReference>
<dbReference type="GO" id="GO:0003824">
    <property type="term" value="F:catalytic activity"/>
    <property type="evidence" value="ECO:0007669"/>
    <property type="project" value="InterPro"/>
</dbReference>
<keyword evidence="3" id="KW-1185">Reference proteome</keyword>
<protein>
    <submittedName>
        <fullName evidence="2">Uncharacterized protein</fullName>
    </submittedName>
</protein>
<dbReference type="InterPro" id="IPR005135">
    <property type="entry name" value="Endo/exonuclease/phosphatase"/>
</dbReference>
<dbReference type="EMBL" id="CACRXK020001435">
    <property type="protein sequence ID" value="CAB3989138.1"/>
    <property type="molecule type" value="Genomic_DNA"/>
</dbReference>
<dbReference type="Proteomes" id="UP001152795">
    <property type="component" value="Unassembled WGS sequence"/>
</dbReference>
<dbReference type="InterPro" id="IPR036691">
    <property type="entry name" value="Endo/exonu/phosph_ase_sf"/>
</dbReference>
<sequence>MFTLSETHLHEENIQLLPSIPGYSMVYRNRTNGNFGGVAAFIADRVQWLRRHDLESPHLECLWIEVLLKNTKGFLIGTLYRPPNGSKFLSKDFPAYFDDMLTSVAAENKEVILMGDINCNFLKKSNDADIKSIIDVNGLEQMVKDPTRITPESSTLIDVICTNKPQNISKVEVISASLSDHEMIGCVRKLNNHSFKARTIEARDYRNYNHEDLCNNLRQSSFDSVFASKTVESAWENFKHIFLSAVDKYAPLIRKKIRGRPCPWLRNETKREMAERDWLLKKARKSNAENDWSKYKRKRNRVNNLVKMNKNRYYKDLLKENSRNPKKFWSTIKEIFPNKSAKCTGRSFHADGKLITHSNCIANAFGSFFSTVVDNLKRKSRPLKDFVWGHRHVPITQTNMSFQFIPVTEHHIEKKLNQLKRSKAAGIDNIPPGILKDCSTVVKDPLAHIINMSLCTGVIPSEWKVAKVIPVHKKGPINDFDNYRPISILPAVTKVMERIVHDQLMNYLETNHLINDSQFGFRPKRSTQLAVTLLLDKVRANMDKGLLTGMVFIDLSKAFDTVSHSNLLNKLTRFGIKSYELEWFTNYLFNRSQCVSFDGSLSEKFKVTSGVPQGSILGPLLFILYINDIDDHLISAQIIKYADDTLNALKKRVEKKAAKPPTGRKTLSNRKDDNSQEKPVTKLKRAKTAPDFDKLHKKWEAKLAKGKAVTKRSSTKIEAFNLTNEVNNAKLEDSDLDEDFLELEVDEPVDILHEETSEFDQEITTACCSCGKQKSQREKVTTPGPTNHEFKVPKSIRKTNLSSMKTKEKKVEFEEDLFEFKLDDKALQSILNNDGIRSTPSKRNTGAYCSPSPFNQPPLGCEVVNLYIMEVHK</sequence>
<dbReference type="InterPro" id="IPR000477">
    <property type="entry name" value="RT_dom"/>
</dbReference>
<accession>A0A7D9HRU3</accession>
<dbReference type="OrthoDB" id="5985125at2759"/>
<evidence type="ECO:0000313" key="2">
    <source>
        <dbReference type="EMBL" id="CAB3989138.1"/>
    </source>
</evidence>
<proteinExistence type="predicted"/>
<feature type="compositionally biased region" description="Basic and acidic residues" evidence="1">
    <location>
        <begin position="669"/>
        <end position="680"/>
    </location>
</feature>
<dbReference type="InterPro" id="IPR043502">
    <property type="entry name" value="DNA/RNA_pol_sf"/>
</dbReference>
<dbReference type="CDD" id="cd01650">
    <property type="entry name" value="RT_nLTR_like"/>
    <property type="match status" value="1"/>
</dbReference>
<comment type="caution">
    <text evidence="2">The sequence shown here is derived from an EMBL/GenBank/DDBJ whole genome shotgun (WGS) entry which is preliminary data.</text>
</comment>
<reference evidence="2" key="1">
    <citation type="submission" date="2020-04" db="EMBL/GenBank/DDBJ databases">
        <authorList>
            <person name="Alioto T."/>
            <person name="Alioto T."/>
            <person name="Gomez Garrido J."/>
        </authorList>
    </citation>
    <scope>NUCLEOTIDE SEQUENCE</scope>
    <source>
        <strain evidence="2">A484AB</strain>
    </source>
</reference>
<evidence type="ECO:0000256" key="1">
    <source>
        <dbReference type="SAM" id="MobiDB-lite"/>
    </source>
</evidence>
<dbReference type="Pfam" id="PF00078">
    <property type="entry name" value="RVT_1"/>
    <property type="match status" value="1"/>
</dbReference>
<feature type="region of interest" description="Disordered" evidence="1">
    <location>
        <begin position="653"/>
        <end position="682"/>
    </location>
</feature>
<name>A0A7D9HRU3_PARCT</name>
<dbReference type="AlphaFoldDB" id="A0A7D9HRU3"/>
<dbReference type="PROSITE" id="PS50878">
    <property type="entry name" value="RT_POL"/>
    <property type="match status" value="1"/>
</dbReference>
<gene>
    <name evidence="2" type="ORF">PACLA_8A048501</name>
</gene>
<dbReference type="Pfam" id="PF14529">
    <property type="entry name" value="Exo_endo_phos_2"/>
    <property type="match status" value="1"/>
</dbReference>
<dbReference type="PANTHER" id="PTHR47510:SF3">
    <property type="entry name" value="ENDO_EXONUCLEASE_PHOSPHATASE DOMAIN-CONTAINING PROTEIN"/>
    <property type="match status" value="1"/>
</dbReference>
<dbReference type="SUPFAM" id="SSF56672">
    <property type="entry name" value="DNA/RNA polymerases"/>
    <property type="match status" value="1"/>
</dbReference>
<dbReference type="PANTHER" id="PTHR47510">
    <property type="entry name" value="REVERSE TRANSCRIPTASE DOMAIN-CONTAINING PROTEIN"/>
    <property type="match status" value="1"/>
</dbReference>
<dbReference type="SUPFAM" id="SSF56219">
    <property type="entry name" value="DNase I-like"/>
    <property type="match status" value="1"/>
</dbReference>